<proteinExistence type="predicted"/>
<reference evidence="1 2" key="1">
    <citation type="submission" date="2021-02" db="EMBL/GenBank/DDBJ databases">
        <title>De Novo genome assembly of isolated myxobacteria.</title>
        <authorList>
            <person name="Stevens D.C."/>
        </authorList>
    </citation>
    <scope>NUCLEOTIDE SEQUENCE [LARGE SCALE GENOMIC DNA]</scope>
    <source>
        <strain evidence="1 2">SCHIC003</strain>
    </source>
</reference>
<accession>A0ABX7NJ77</accession>
<gene>
    <name evidence="1" type="ORF">JY572_30365</name>
</gene>
<protein>
    <submittedName>
        <fullName evidence="1">Rdx family protein</fullName>
    </submittedName>
</protein>
<organism evidence="1 2">
    <name type="scientific">Myxococcus landrumensis</name>
    <dbReference type="NCBI Taxonomy" id="2813577"/>
    <lineage>
        <taxon>Bacteria</taxon>
        <taxon>Pseudomonadati</taxon>
        <taxon>Myxococcota</taxon>
        <taxon>Myxococcia</taxon>
        <taxon>Myxococcales</taxon>
        <taxon>Cystobacterineae</taxon>
        <taxon>Myxococcaceae</taxon>
        <taxon>Myxococcus</taxon>
    </lineage>
</organism>
<name>A0ABX7NJ77_9BACT</name>
<dbReference type="EMBL" id="CP071091">
    <property type="protein sequence ID" value="QSQ18463.1"/>
    <property type="molecule type" value="Genomic_DNA"/>
</dbReference>
<dbReference type="Gene3D" id="3.40.30.10">
    <property type="entry name" value="Glutaredoxin"/>
    <property type="match status" value="1"/>
</dbReference>
<keyword evidence="2" id="KW-1185">Reference proteome</keyword>
<evidence type="ECO:0000313" key="2">
    <source>
        <dbReference type="Proteomes" id="UP000663090"/>
    </source>
</evidence>
<dbReference type="Proteomes" id="UP000663090">
    <property type="component" value="Chromosome"/>
</dbReference>
<evidence type="ECO:0000313" key="1">
    <source>
        <dbReference type="EMBL" id="QSQ18463.1"/>
    </source>
</evidence>
<sequence length="52" mass="5490">MKDELDVVAELKTGPSGSYEVAVNGKVVVRKDSLAFPTDQEVVDAVARALDG</sequence>